<dbReference type="SUPFAM" id="SSF55785">
    <property type="entry name" value="PYP-like sensor domain (PAS domain)"/>
    <property type="match status" value="1"/>
</dbReference>
<keyword evidence="12" id="KW-1133">Transmembrane helix</keyword>
<protein>
    <recommendedName>
        <fullName evidence="8">Virulence sensor protein BvgS</fullName>
        <ecNumber evidence="2">2.7.13.3</ecNumber>
    </recommendedName>
</protein>
<feature type="domain" description="PAC" evidence="15">
    <location>
        <begin position="463"/>
        <end position="513"/>
    </location>
</feature>
<accession>A0A132EL84</accession>
<evidence type="ECO:0000256" key="4">
    <source>
        <dbReference type="ARBA" id="ARBA00022729"/>
    </source>
</evidence>
<dbReference type="SMART" id="SM00448">
    <property type="entry name" value="REC"/>
    <property type="match status" value="1"/>
</dbReference>
<dbReference type="InterPro" id="IPR036890">
    <property type="entry name" value="HATPase_C_sf"/>
</dbReference>
<feature type="domain" description="Response regulatory" evidence="14">
    <location>
        <begin position="889"/>
        <end position="1003"/>
    </location>
</feature>
<evidence type="ECO:0000256" key="12">
    <source>
        <dbReference type="SAM" id="Phobius"/>
    </source>
</evidence>
<dbReference type="Gene3D" id="3.30.450.20">
    <property type="entry name" value="PAS domain"/>
    <property type="match status" value="1"/>
</dbReference>
<dbReference type="RefSeq" id="WP_060239866.1">
    <property type="nucleotide sequence ID" value="NZ_LPJR01000007.1"/>
</dbReference>
<proteinExistence type="predicted"/>
<evidence type="ECO:0000256" key="10">
    <source>
        <dbReference type="PROSITE-ProRule" id="PRU00169"/>
    </source>
</evidence>
<evidence type="ECO:0000256" key="3">
    <source>
        <dbReference type="ARBA" id="ARBA00022553"/>
    </source>
</evidence>
<evidence type="ECO:0000256" key="6">
    <source>
        <dbReference type="ARBA" id="ARBA00023026"/>
    </source>
</evidence>
<dbReference type="SUPFAM" id="SSF55874">
    <property type="entry name" value="ATPase domain of HSP90 chaperone/DNA topoisomerase II/histidine kinase"/>
    <property type="match status" value="1"/>
</dbReference>
<feature type="transmembrane region" description="Helical" evidence="12">
    <location>
        <begin position="356"/>
        <end position="382"/>
    </location>
</feature>
<dbReference type="PANTHER" id="PTHR45339">
    <property type="entry name" value="HYBRID SIGNAL TRANSDUCTION HISTIDINE KINASE J"/>
    <property type="match status" value="1"/>
</dbReference>
<evidence type="ECO:0000256" key="8">
    <source>
        <dbReference type="ARBA" id="ARBA00070152"/>
    </source>
</evidence>
<evidence type="ECO:0000313" key="18">
    <source>
        <dbReference type="Proteomes" id="UP000062912"/>
    </source>
</evidence>
<dbReference type="InterPro" id="IPR005467">
    <property type="entry name" value="His_kinase_dom"/>
</dbReference>
<dbReference type="PROSITE" id="PS50110">
    <property type="entry name" value="RESPONSE_REGULATORY"/>
    <property type="match status" value="1"/>
</dbReference>
<dbReference type="InterPro" id="IPR003594">
    <property type="entry name" value="HATPase_dom"/>
</dbReference>
<evidence type="ECO:0000259" key="15">
    <source>
        <dbReference type="PROSITE" id="PS50113"/>
    </source>
</evidence>
<feature type="region of interest" description="Disordered" evidence="11">
    <location>
        <begin position="1012"/>
        <end position="1031"/>
    </location>
</feature>
<feature type="transmembrane region" description="Helical" evidence="12">
    <location>
        <begin position="28"/>
        <end position="47"/>
    </location>
</feature>
<feature type="domain" description="Histidine kinase" evidence="13">
    <location>
        <begin position="531"/>
        <end position="747"/>
    </location>
</feature>
<sequence length="1126" mass="120962">MVVFSTGLSMIDQARRGLPRRIRQNQNLLLYGGGIVITLVVLGAFAVDSISTVQIYLRQLTQQWALDIRLVEREKNRYESYFRSGLQNIEAIWNSEAKVDARNADAFRSQGGTLLLDGNHAAAPMLILGRADKSVPAGFDRYLAIAERMAGPLEVARTHSGTALNYYLYSPAQDLVIAALSTRLDGGPLQGLLADREHVLGALVSNRGVPLFSPQSPIIDPGTRLRVLHWLPPFSDPLTGKRAVRVAAGLKDRAGRLIGVAVGEVPVAQLLARFPVEHMSGTFFIATRDGEVVASASALPVTPHILAKLHASRPFGEEHAQERRYFSNGMIVLREPLGDTGWTLIYMQSWKQAATLVWPLIATAGVTTGAIIVVLWFVLLLFNRKMVKPALEQSRLVFDSEQLSRTLIETAPVGLGLISLADGAPLLSSASLDDLAARVALDAQALSNHFVEHRAAPADAPVSNDELTLRTPDGARVDLSVSTVPARYQGKPVLVTAVTDVTAKKQLEQRLRDAKQAADAANAAKSAFLAMMSHEIRTPLNAILGNIELLAYSPLNGKQQDRLGTIRRSSEGLLSIISDVLDFSKIEAGELALEQLDFSVMDALERALAIFAPVARAKRLHLYPIFDCDVAQTMRGDPTRLEQLVNNLLSNAIKFTESGAVTLRASVCGDWLNVTIEDTGIGMTPEQQASLFQPFAQADGSINRRFGGTGLGLALCQRLAIAMGGKIAVDSMPGRGSRFTFSVQLGAPVRQPLPIFRSDRPLIFVSSAHEWHTFAVPHLTSWGLDVRAYTSPEAVPTALLADAPAIVLAGARDEWDADAENRLFEVGARVVIASADGPAQPVQVARVIDVTCYSLRGLCNALRIALLGAAEPVPKQIPDAPRILRQPLSVLVAEDNAVNRRLFEEQLALLGCDAQVVEGGEAALAELERESRDVLLTDLNMPDMSGYVLVGRVKTLYPRLPVVAVTALATLDERARCAAAGIDMVLTKPLTLAALANALEAVTQQEAGHVAALASTQSQTTDGSPDADATENLLGGRPLPPDILDVFGPACETSLHSIRVARRDGNAAAVLAELHALKGTLGVFRLQQLTMRCAELETQVAAHGVSALSDDMLAAFEADLRAGTAP</sequence>
<dbReference type="CDD" id="cd16922">
    <property type="entry name" value="HATPase_EvgS-ArcB-TorS-like"/>
    <property type="match status" value="1"/>
</dbReference>
<feature type="modified residue" description="4-aspartylphosphate" evidence="10">
    <location>
        <position position="938"/>
    </location>
</feature>
<keyword evidence="3 10" id="KW-0597">Phosphoprotein</keyword>
<evidence type="ECO:0000256" key="11">
    <source>
        <dbReference type="SAM" id="MobiDB-lite"/>
    </source>
</evidence>
<comment type="caution">
    <text evidence="17">The sequence shown here is derived from an EMBL/GenBank/DDBJ whole genome shotgun (WGS) entry which is preliminary data.</text>
</comment>
<dbReference type="InterPro" id="IPR036641">
    <property type="entry name" value="HPT_dom_sf"/>
</dbReference>
<dbReference type="InterPro" id="IPR011006">
    <property type="entry name" value="CheY-like_superfamily"/>
</dbReference>
<keyword evidence="12" id="KW-0472">Membrane</keyword>
<dbReference type="PROSITE" id="PS50109">
    <property type="entry name" value="HIS_KIN"/>
    <property type="match status" value="1"/>
</dbReference>
<dbReference type="Pfam" id="PF00072">
    <property type="entry name" value="Response_reg"/>
    <property type="match status" value="1"/>
</dbReference>
<keyword evidence="12" id="KW-0812">Transmembrane</keyword>
<comment type="function">
    <text evidence="7">Member of the two-component regulatory system BvgS/BvgA. Phosphorylates BvgA via a four-step phosphorelay in response to environmental signals.</text>
</comment>
<feature type="modified residue" description="Phosphohistidine" evidence="9">
    <location>
        <position position="1075"/>
    </location>
</feature>
<dbReference type="Proteomes" id="UP000062912">
    <property type="component" value="Unassembled WGS sequence"/>
</dbReference>
<dbReference type="PROSITE" id="PS50894">
    <property type="entry name" value="HPT"/>
    <property type="match status" value="1"/>
</dbReference>
<dbReference type="SUPFAM" id="SSF52172">
    <property type="entry name" value="CheY-like"/>
    <property type="match status" value="1"/>
</dbReference>
<dbReference type="SUPFAM" id="SSF47226">
    <property type="entry name" value="Histidine-containing phosphotransfer domain, HPT domain"/>
    <property type="match status" value="1"/>
</dbReference>
<dbReference type="Pfam" id="PF00512">
    <property type="entry name" value="HisKA"/>
    <property type="match status" value="1"/>
</dbReference>
<dbReference type="PANTHER" id="PTHR45339:SF5">
    <property type="entry name" value="HISTIDINE KINASE"/>
    <property type="match status" value="1"/>
</dbReference>
<dbReference type="InterPro" id="IPR035965">
    <property type="entry name" value="PAS-like_dom_sf"/>
</dbReference>
<evidence type="ECO:0000256" key="1">
    <source>
        <dbReference type="ARBA" id="ARBA00000085"/>
    </source>
</evidence>
<reference evidence="17 18" key="1">
    <citation type="submission" date="2015-11" db="EMBL/GenBank/DDBJ databases">
        <title>Expanding the genomic diversity of Burkholderia species for the development of highly accurate diagnostics.</title>
        <authorList>
            <person name="Sahl J."/>
            <person name="Keim P."/>
            <person name="Wagner D."/>
        </authorList>
    </citation>
    <scope>NUCLEOTIDE SEQUENCE [LARGE SCALE GENOMIC DNA]</scope>
    <source>
        <strain evidence="17 18">MSMB368WGS</strain>
    </source>
</reference>
<dbReference type="PRINTS" id="PR00344">
    <property type="entry name" value="BCTRLSENSOR"/>
</dbReference>
<dbReference type="Gene3D" id="3.30.565.10">
    <property type="entry name" value="Histidine kinase-like ATPase, C-terminal domain"/>
    <property type="match status" value="1"/>
</dbReference>
<dbReference type="GO" id="GO:0005524">
    <property type="term" value="F:ATP binding"/>
    <property type="evidence" value="ECO:0007669"/>
    <property type="project" value="UniProtKB-KW"/>
</dbReference>
<dbReference type="Gene3D" id="1.10.287.130">
    <property type="match status" value="1"/>
</dbReference>
<dbReference type="InterPro" id="IPR001789">
    <property type="entry name" value="Sig_transdc_resp-reg_receiver"/>
</dbReference>
<name>A0A132EL84_9BURK</name>
<dbReference type="EMBL" id="LPJR01000007">
    <property type="protein sequence ID" value="KWF35841.1"/>
    <property type="molecule type" value="Genomic_DNA"/>
</dbReference>
<dbReference type="Gene3D" id="3.40.50.2300">
    <property type="match status" value="1"/>
</dbReference>
<dbReference type="AlphaFoldDB" id="A0A132EL84"/>
<dbReference type="SMART" id="SM00388">
    <property type="entry name" value="HisKA"/>
    <property type="match status" value="1"/>
</dbReference>
<dbReference type="InterPro" id="IPR003661">
    <property type="entry name" value="HisK_dim/P_dom"/>
</dbReference>
<evidence type="ECO:0000256" key="5">
    <source>
        <dbReference type="ARBA" id="ARBA00023012"/>
    </source>
</evidence>
<dbReference type="InterPro" id="IPR036097">
    <property type="entry name" value="HisK_dim/P_sf"/>
</dbReference>
<keyword evidence="5" id="KW-0902">Two-component regulatory system</keyword>
<feature type="compositionally biased region" description="Polar residues" evidence="11">
    <location>
        <begin position="1014"/>
        <end position="1023"/>
    </location>
</feature>
<dbReference type="CDD" id="cd00082">
    <property type="entry name" value="HisKA"/>
    <property type="match status" value="1"/>
</dbReference>
<dbReference type="EC" id="2.7.13.3" evidence="2"/>
<dbReference type="CDD" id="cd17546">
    <property type="entry name" value="REC_hyHK_CKI1_RcsC-like"/>
    <property type="match status" value="1"/>
</dbReference>
<dbReference type="GO" id="GO:0005886">
    <property type="term" value="C:plasma membrane"/>
    <property type="evidence" value="ECO:0007669"/>
    <property type="project" value="UniProtKB-SubCell"/>
</dbReference>
<dbReference type="SMART" id="SM00387">
    <property type="entry name" value="HATPase_c"/>
    <property type="match status" value="1"/>
</dbReference>
<dbReference type="InterPro" id="IPR000700">
    <property type="entry name" value="PAS-assoc_C"/>
</dbReference>
<dbReference type="InterPro" id="IPR004358">
    <property type="entry name" value="Sig_transdc_His_kin-like_C"/>
</dbReference>
<dbReference type="Gene3D" id="1.20.120.160">
    <property type="entry name" value="HPT domain"/>
    <property type="match status" value="1"/>
</dbReference>
<dbReference type="OrthoDB" id="9796305at2"/>
<comment type="catalytic activity">
    <reaction evidence="1">
        <text>ATP + protein L-histidine = ADP + protein N-phospho-L-histidine.</text>
        <dbReference type="EC" id="2.7.13.3"/>
    </reaction>
</comment>
<evidence type="ECO:0000256" key="2">
    <source>
        <dbReference type="ARBA" id="ARBA00012438"/>
    </source>
</evidence>
<dbReference type="InterPro" id="IPR008207">
    <property type="entry name" value="Sig_transdc_His_kin_Hpt_dom"/>
</dbReference>
<organism evidence="17 18">
    <name type="scientific">Burkholderia pseudomultivorans</name>
    <dbReference type="NCBI Taxonomy" id="1207504"/>
    <lineage>
        <taxon>Bacteria</taxon>
        <taxon>Pseudomonadati</taxon>
        <taxon>Pseudomonadota</taxon>
        <taxon>Betaproteobacteria</taxon>
        <taxon>Burkholderiales</taxon>
        <taxon>Burkholderiaceae</taxon>
        <taxon>Burkholderia</taxon>
        <taxon>Burkholderia cepacia complex</taxon>
    </lineage>
</organism>
<evidence type="ECO:0000256" key="7">
    <source>
        <dbReference type="ARBA" id="ARBA00058004"/>
    </source>
</evidence>
<dbReference type="Pfam" id="PF01627">
    <property type="entry name" value="Hpt"/>
    <property type="match status" value="1"/>
</dbReference>
<feature type="domain" description="HPt" evidence="16">
    <location>
        <begin position="1036"/>
        <end position="1126"/>
    </location>
</feature>
<gene>
    <name evidence="17" type="ORF">WT56_07765</name>
</gene>
<dbReference type="GO" id="GO:0000155">
    <property type="term" value="F:phosphorelay sensor kinase activity"/>
    <property type="evidence" value="ECO:0007669"/>
    <property type="project" value="InterPro"/>
</dbReference>
<evidence type="ECO:0000256" key="9">
    <source>
        <dbReference type="PROSITE-ProRule" id="PRU00110"/>
    </source>
</evidence>
<dbReference type="FunFam" id="3.30.565.10:FF:000010">
    <property type="entry name" value="Sensor histidine kinase RcsC"/>
    <property type="match status" value="1"/>
</dbReference>
<evidence type="ECO:0000259" key="13">
    <source>
        <dbReference type="PROSITE" id="PS50109"/>
    </source>
</evidence>
<evidence type="ECO:0000259" key="16">
    <source>
        <dbReference type="PROSITE" id="PS50894"/>
    </source>
</evidence>
<evidence type="ECO:0000313" key="17">
    <source>
        <dbReference type="EMBL" id="KWF35841.1"/>
    </source>
</evidence>
<dbReference type="PROSITE" id="PS50113">
    <property type="entry name" value="PAC"/>
    <property type="match status" value="1"/>
</dbReference>
<dbReference type="Pfam" id="PF02518">
    <property type="entry name" value="HATPase_c"/>
    <property type="match status" value="1"/>
</dbReference>
<keyword evidence="6" id="KW-0843">Virulence</keyword>
<keyword evidence="4" id="KW-0732">Signal</keyword>
<evidence type="ECO:0000259" key="14">
    <source>
        <dbReference type="PROSITE" id="PS50110"/>
    </source>
</evidence>
<dbReference type="SUPFAM" id="SSF47384">
    <property type="entry name" value="Homodimeric domain of signal transducing histidine kinase"/>
    <property type="match status" value="1"/>
</dbReference>